<keyword evidence="2" id="KW-1185">Reference proteome</keyword>
<gene>
    <name evidence="1" type="ORF">ILEXP_LOCUS43163</name>
</gene>
<protein>
    <recommendedName>
        <fullName evidence="3">Ubiquitin-like domain-containing protein</fullName>
    </recommendedName>
</protein>
<name>A0ABC8TVB1_9AQUA</name>
<reference evidence="1 2" key="1">
    <citation type="submission" date="2024-02" db="EMBL/GenBank/DDBJ databases">
        <authorList>
            <person name="Vignale AGUSTIN F."/>
            <person name="Sosa J E."/>
            <person name="Modenutti C."/>
        </authorList>
    </citation>
    <scope>NUCLEOTIDE SEQUENCE [LARGE SCALE GENOMIC DNA]</scope>
</reference>
<dbReference type="EMBL" id="CAUOFW020006168">
    <property type="protein sequence ID" value="CAK9173433.1"/>
    <property type="molecule type" value="Genomic_DNA"/>
</dbReference>
<evidence type="ECO:0000313" key="2">
    <source>
        <dbReference type="Proteomes" id="UP001642360"/>
    </source>
</evidence>
<evidence type="ECO:0000313" key="1">
    <source>
        <dbReference type="EMBL" id="CAK9173433.1"/>
    </source>
</evidence>
<dbReference type="AlphaFoldDB" id="A0ABC8TVB1"/>
<comment type="caution">
    <text evidence="1">The sequence shown here is derived from an EMBL/GenBank/DDBJ whole genome shotgun (WGS) entry which is preliminary data.</text>
</comment>
<organism evidence="1 2">
    <name type="scientific">Ilex paraguariensis</name>
    <name type="common">yerba mate</name>
    <dbReference type="NCBI Taxonomy" id="185542"/>
    <lineage>
        <taxon>Eukaryota</taxon>
        <taxon>Viridiplantae</taxon>
        <taxon>Streptophyta</taxon>
        <taxon>Embryophyta</taxon>
        <taxon>Tracheophyta</taxon>
        <taxon>Spermatophyta</taxon>
        <taxon>Magnoliopsida</taxon>
        <taxon>eudicotyledons</taxon>
        <taxon>Gunneridae</taxon>
        <taxon>Pentapetalae</taxon>
        <taxon>asterids</taxon>
        <taxon>campanulids</taxon>
        <taxon>Aquifoliales</taxon>
        <taxon>Aquifoliaceae</taxon>
        <taxon>Ilex</taxon>
    </lineage>
</organism>
<evidence type="ECO:0008006" key="3">
    <source>
        <dbReference type="Google" id="ProtNLM"/>
    </source>
</evidence>
<dbReference type="PANTHER" id="PTHR46667">
    <property type="entry name" value="OS05G0182700 PROTEIN"/>
    <property type="match status" value="1"/>
</dbReference>
<proteinExistence type="predicted"/>
<accession>A0ABC8TVB1</accession>
<dbReference type="Proteomes" id="UP001642360">
    <property type="component" value="Unassembled WGS sequence"/>
</dbReference>
<dbReference type="PANTHER" id="PTHR46667:SF6">
    <property type="entry name" value="OS01G0185100 PROTEIN"/>
    <property type="match status" value="1"/>
</dbReference>
<sequence length="152" mass="16767">MNKIFKVILQVADVRVGLSQIGYDLDTLQATVSGLDGKIMSLEDKQRTIYVFSKEELHLDDQGMDLANVGVLYLLNVAQGKRVKMPKFLQDQVEHFGKSGGSLTCSESQSLKGLKEIAGPLTSINFSRSITDGTTQDGIDNLDDIPRTLTRY</sequence>